<organism evidence="1 2">
    <name type="scientific">Ornithinimicrobium cerasi</name>
    <dbReference type="NCBI Taxonomy" id="2248773"/>
    <lineage>
        <taxon>Bacteria</taxon>
        <taxon>Bacillati</taxon>
        <taxon>Actinomycetota</taxon>
        <taxon>Actinomycetes</taxon>
        <taxon>Micrococcales</taxon>
        <taxon>Ornithinimicrobiaceae</taxon>
        <taxon>Ornithinimicrobium</taxon>
    </lineage>
</organism>
<accession>A0A285VQL1</accession>
<dbReference type="Proteomes" id="UP000219688">
    <property type="component" value="Unassembled WGS sequence"/>
</dbReference>
<evidence type="ECO:0000313" key="2">
    <source>
        <dbReference type="Proteomes" id="UP000219688"/>
    </source>
</evidence>
<keyword evidence="2" id="KW-1185">Reference proteome</keyword>
<protein>
    <submittedName>
        <fullName evidence="1">Iron-containing redox enzyme</fullName>
    </submittedName>
</protein>
<proteinExistence type="predicted"/>
<dbReference type="EMBL" id="OBQK01000007">
    <property type="protein sequence ID" value="SOC56187.1"/>
    <property type="molecule type" value="Genomic_DNA"/>
</dbReference>
<reference evidence="2" key="1">
    <citation type="submission" date="2017-08" db="EMBL/GenBank/DDBJ databases">
        <authorList>
            <person name="Varghese N."/>
            <person name="Submissions S."/>
        </authorList>
    </citation>
    <scope>NUCLEOTIDE SEQUENCE [LARGE SCALE GENOMIC DNA]</scope>
    <source>
        <strain evidence="2">USBA17B2</strain>
    </source>
</reference>
<evidence type="ECO:0000313" key="1">
    <source>
        <dbReference type="EMBL" id="SOC56187.1"/>
    </source>
</evidence>
<dbReference type="RefSeq" id="WP_097188376.1">
    <property type="nucleotide sequence ID" value="NZ_OBQK01000007.1"/>
</dbReference>
<dbReference type="AlphaFoldDB" id="A0A285VQL1"/>
<dbReference type="InterPro" id="IPR016084">
    <property type="entry name" value="Haem_Oase-like_multi-hlx"/>
</dbReference>
<dbReference type="SMART" id="SM01236">
    <property type="entry name" value="Haem_oxygenase_2"/>
    <property type="match status" value="1"/>
</dbReference>
<dbReference type="Pfam" id="PF14518">
    <property type="entry name" value="Haem_oxygenas_2"/>
    <property type="match status" value="1"/>
</dbReference>
<name>A0A285VQL1_9MICO</name>
<dbReference type="SUPFAM" id="SSF48613">
    <property type="entry name" value="Heme oxygenase-like"/>
    <property type="match status" value="1"/>
</dbReference>
<dbReference type="Gene3D" id="1.20.910.10">
    <property type="entry name" value="Heme oxygenase-like"/>
    <property type="match status" value="1"/>
</dbReference>
<gene>
    <name evidence="1" type="ORF">SAMN05421879_1078</name>
</gene>
<sequence>MTTPVLPAPPLLAGGRGPLSALTLQVIGAGRRGTGAHEELLRLAAARAADRGPVLEDDDVQLTLFLLYGLHYGWLGDLGDDLEWDLELLQVRQLLEGLHEAELRELAGTVPVPEPTARSVAQALFDLTAADDGPSLARYVARRATTEQALELLALRSIYTLREADAHSWAIPRLTGRAKAALVEIQADEYGSGHPGSMHSVLFATTMRGVGLDDTYPAYLDHAPAVVLASHNTMSLLGLHHRLRGAVVGHLAAFEMTSSIPNRYYRDGFARLGYGEEVTRYFAEHVEADAVHEQIAAHDLAGALAEQDRSLVPDIMLGAAMSLALDGFVGRHVLTAWEDGRSSLRRPLTAGPV</sequence>